<evidence type="ECO:0000256" key="3">
    <source>
        <dbReference type="ARBA" id="ARBA00022679"/>
    </source>
</evidence>
<dbReference type="Pfam" id="PF19279">
    <property type="entry name" value="YegS_C"/>
    <property type="match status" value="1"/>
</dbReference>
<keyword evidence="11" id="KW-1208">Phospholipid metabolism</keyword>
<keyword evidence="2" id="KW-0444">Lipid biosynthesis</keyword>
<dbReference type="InterPro" id="IPR001206">
    <property type="entry name" value="Diacylglycerol_kinase_cat_dom"/>
</dbReference>
<evidence type="ECO:0000256" key="2">
    <source>
        <dbReference type="ARBA" id="ARBA00022516"/>
    </source>
</evidence>
<evidence type="ECO:0000256" key="10">
    <source>
        <dbReference type="ARBA" id="ARBA00023209"/>
    </source>
</evidence>
<organism evidence="13">
    <name type="scientific">human gut metagenome</name>
    <dbReference type="NCBI Taxonomy" id="408170"/>
    <lineage>
        <taxon>unclassified sequences</taxon>
        <taxon>metagenomes</taxon>
        <taxon>organismal metagenomes</taxon>
    </lineage>
</organism>
<evidence type="ECO:0000256" key="4">
    <source>
        <dbReference type="ARBA" id="ARBA00022723"/>
    </source>
</evidence>
<dbReference type="InterPro" id="IPR017438">
    <property type="entry name" value="ATP-NAD_kinase_N"/>
</dbReference>
<protein>
    <recommendedName>
        <fullName evidence="12">DAGKc domain-containing protein</fullName>
    </recommendedName>
</protein>
<dbReference type="Gene3D" id="2.60.200.40">
    <property type="match status" value="1"/>
</dbReference>
<keyword evidence="3" id="KW-0808">Transferase</keyword>
<comment type="caution">
    <text evidence="13">The sequence shown here is derived from an EMBL/GenBank/DDBJ whole genome shotgun (WGS) entry which is preliminary data.</text>
</comment>
<dbReference type="InterPro" id="IPR005218">
    <property type="entry name" value="Diacylglycerol/lipid_kinase"/>
</dbReference>
<keyword evidence="8" id="KW-0460">Magnesium</keyword>
<evidence type="ECO:0000256" key="6">
    <source>
        <dbReference type="ARBA" id="ARBA00022777"/>
    </source>
</evidence>
<keyword evidence="9" id="KW-0443">Lipid metabolism</keyword>
<name>K1TDD0_9ZZZZ</name>
<dbReference type="Gene3D" id="3.40.50.10330">
    <property type="entry name" value="Probable inorganic polyphosphate/atp-NAD kinase, domain 1"/>
    <property type="match status" value="1"/>
</dbReference>
<keyword evidence="5" id="KW-0547">Nucleotide-binding</keyword>
<dbReference type="NCBIfam" id="TIGR00147">
    <property type="entry name" value="YegS/Rv2252/BmrU family lipid kinase"/>
    <property type="match status" value="1"/>
</dbReference>
<dbReference type="GO" id="GO:0005524">
    <property type="term" value="F:ATP binding"/>
    <property type="evidence" value="ECO:0007669"/>
    <property type="project" value="UniProtKB-KW"/>
</dbReference>
<evidence type="ECO:0000256" key="1">
    <source>
        <dbReference type="ARBA" id="ARBA00001946"/>
    </source>
</evidence>
<dbReference type="AlphaFoldDB" id="K1TDD0"/>
<dbReference type="SUPFAM" id="SSF111331">
    <property type="entry name" value="NAD kinase/diacylglycerol kinase-like"/>
    <property type="match status" value="1"/>
</dbReference>
<gene>
    <name evidence="13" type="ORF">OBE_10685</name>
</gene>
<dbReference type="EMBL" id="AJWZ01007343">
    <property type="protein sequence ID" value="EKC57181.1"/>
    <property type="molecule type" value="Genomic_DNA"/>
</dbReference>
<reference evidence="13" key="1">
    <citation type="journal article" date="2013" name="Environ. Microbiol.">
        <title>Microbiota from the distal guts of lean and obese adolescents exhibit partial functional redundancy besides clear differences in community structure.</title>
        <authorList>
            <person name="Ferrer M."/>
            <person name="Ruiz A."/>
            <person name="Lanza F."/>
            <person name="Haange S.B."/>
            <person name="Oberbach A."/>
            <person name="Till H."/>
            <person name="Bargiela R."/>
            <person name="Campoy C."/>
            <person name="Segura M.T."/>
            <person name="Richter M."/>
            <person name="von Bergen M."/>
            <person name="Seifert J."/>
            <person name="Suarez A."/>
        </authorList>
    </citation>
    <scope>NUCLEOTIDE SEQUENCE</scope>
</reference>
<evidence type="ECO:0000256" key="11">
    <source>
        <dbReference type="ARBA" id="ARBA00023264"/>
    </source>
</evidence>
<evidence type="ECO:0000259" key="12">
    <source>
        <dbReference type="PROSITE" id="PS50146"/>
    </source>
</evidence>
<dbReference type="GO" id="GO:0008654">
    <property type="term" value="P:phospholipid biosynthetic process"/>
    <property type="evidence" value="ECO:0007669"/>
    <property type="project" value="UniProtKB-KW"/>
</dbReference>
<dbReference type="SMART" id="SM00046">
    <property type="entry name" value="DAGKc"/>
    <property type="match status" value="1"/>
</dbReference>
<dbReference type="GO" id="GO:0005886">
    <property type="term" value="C:plasma membrane"/>
    <property type="evidence" value="ECO:0007669"/>
    <property type="project" value="TreeGrafter"/>
</dbReference>
<dbReference type="InterPro" id="IPR050187">
    <property type="entry name" value="Lipid_Phosphate_FormReg"/>
</dbReference>
<feature type="domain" description="DAGKc" evidence="12">
    <location>
        <begin position="1"/>
        <end position="129"/>
    </location>
</feature>
<comment type="cofactor">
    <cofactor evidence="1">
        <name>Mg(2+)</name>
        <dbReference type="ChEBI" id="CHEBI:18420"/>
    </cofactor>
</comment>
<dbReference type="PANTHER" id="PTHR12358">
    <property type="entry name" value="SPHINGOSINE KINASE"/>
    <property type="match status" value="1"/>
</dbReference>
<keyword evidence="7" id="KW-0067">ATP-binding</keyword>
<evidence type="ECO:0000256" key="7">
    <source>
        <dbReference type="ARBA" id="ARBA00022840"/>
    </source>
</evidence>
<accession>K1TDD0</accession>
<evidence type="ECO:0000256" key="9">
    <source>
        <dbReference type="ARBA" id="ARBA00023098"/>
    </source>
</evidence>
<evidence type="ECO:0000256" key="8">
    <source>
        <dbReference type="ARBA" id="ARBA00022842"/>
    </source>
</evidence>
<dbReference type="Pfam" id="PF00781">
    <property type="entry name" value="DAGK_cat"/>
    <property type="match status" value="1"/>
</dbReference>
<sequence length="306" mass="35622">MKNIAVVYNPESGHHDCHKFIRYVSSIMNKYDYNDMYCPTQGKNDSTEIIRNLPNDIDLVLIAGGDGTLNESINGNCLREKKLPLAYIPFGTTNDVGRMYGFTRNYIKDIKLLFDGVLKKIDVCHINKKAFIYVACAGNYMNVSYETPRRLKKKYGKMAYALYGLKELSKEINKYELTYKVNGVVKSGKYTFIFVTNTSRIAGVNGIYNDVKLDDKMFEVVMCKATTKKEILHIMYLLKTKNLEEIEEIEYYKTNHLEIEFKDNIPTWCLDGERYVEEQKKFVFTVDDTTEMLMPRKNIDKLFEEK</sequence>
<dbReference type="PANTHER" id="PTHR12358:SF106">
    <property type="entry name" value="LIPID KINASE YEGS"/>
    <property type="match status" value="1"/>
</dbReference>
<dbReference type="GO" id="GO:0046872">
    <property type="term" value="F:metal ion binding"/>
    <property type="evidence" value="ECO:0007669"/>
    <property type="project" value="UniProtKB-KW"/>
</dbReference>
<proteinExistence type="predicted"/>
<dbReference type="InterPro" id="IPR016064">
    <property type="entry name" value="NAD/diacylglycerol_kinase_sf"/>
</dbReference>
<evidence type="ECO:0000256" key="5">
    <source>
        <dbReference type="ARBA" id="ARBA00022741"/>
    </source>
</evidence>
<dbReference type="GO" id="GO:0004143">
    <property type="term" value="F:ATP-dependent diacylglycerol kinase activity"/>
    <property type="evidence" value="ECO:0007669"/>
    <property type="project" value="TreeGrafter"/>
</dbReference>
<evidence type="ECO:0000313" key="13">
    <source>
        <dbReference type="EMBL" id="EKC57181.1"/>
    </source>
</evidence>
<keyword evidence="4" id="KW-0479">Metal-binding</keyword>
<dbReference type="PROSITE" id="PS50146">
    <property type="entry name" value="DAGK"/>
    <property type="match status" value="1"/>
</dbReference>
<dbReference type="InterPro" id="IPR045540">
    <property type="entry name" value="YegS/DAGK_C"/>
</dbReference>
<keyword evidence="6" id="KW-0418">Kinase</keyword>
<keyword evidence="10" id="KW-0594">Phospholipid biosynthesis</keyword>